<evidence type="ECO:0000256" key="6">
    <source>
        <dbReference type="ARBA" id="ARBA00037589"/>
    </source>
</evidence>
<dbReference type="Pfam" id="PF02602">
    <property type="entry name" value="HEM4"/>
    <property type="match status" value="1"/>
</dbReference>
<dbReference type="EC" id="4.2.1.75" evidence="3 9"/>
<dbReference type="SUPFAM" id="SSF69618">
    <property type="entry name" value="HemD-like"/>
    <property type="match status" value="1"/>
</dbReference>
<dbReference type="GO" id="GO:0006782">
    <property type="term" value="P:protoporphyrinogen IX biosynthetic process"/>
    <property type="evidence" value="ECO:0007669"/>
    <property type="project" value="UniProtKB-UniRule"/>
</dbReference>
<dbReference type="InterPro" id="IPR003754">
    <property type="entry name" value="4pyrrol_synth_uPrphyn_synth"/>
</dbReference>
<evidence type="ECO:0000313" key="12">
    <source>
        <dbReference type="Proteomes" id="UP000319040"/>
    </source>
</evidence>
<evidence type="ECO:0000256" key="5">
    <source>
        <dbReference type="ARBA" id="ARBA00023244"/>
    </source>
</evidence>
<comment type="similarity">
    <text evidence="2 9">Belongs to the uroporphyrinogen-III synthase family.</text>
</comment>
<accession>A0A521EP16</accession>
<keyword evidence="4 9" id="KW-0456">Lyase</keyword>
<dbReference type="UniPathway" id="UPA00251">
    <property type="reaction ID" value="UER00320"/>
</dbReference>
<dbReference type="AlphaFoldDB" id="A0A521EP16"/>
<feature type="domain" description="Tetrapyrrole biosynthesis uroporphyrinogen III synthase" evidence="10">
    <location>
        <begin position="29"/>
        <end position="250"/>
    </location>
</feature>
<keyword evidence="12" id="KW-1185">Reference proteome</keyword>
<keyword evidence="5 9" id="KW-0627">Porphyrin biosynthesis</keyword>
<evidence type="ECO:0000256" key="9">
    <source>
        <dbReference type="RuleBase" id="RU366031"/>
    </source>
</evidence>
<reference evidence="11 12" key="1">
    <citation type="submission" date="2017-05" db="EMBL/GenBank/DDBJ databases">
        <authorList>
            <person name="Varghese N."/>
            <person name="Submissions S."/>
        </authorList>
    </citation>
    <scope>NUCLEOTIDE SEQUENCE [LARGE SCALE GENOMIC DNA]</scope>
    <source>
        <strain evidence="11 12">DSM 27040</strain>
    </source>
</reference>
<evidence type="ECO:0000313" key="11">
    <source>
        <dbReference type="EMBL" id="SMO85669.1"/>
    </source>
</evidence>
<sequence>MADLSGIDASTLLNGKCFITTRPYGKSKELADILQKYGARLLELPMIELSESECDEKECELLNNYKKYTHIAFTSAYGFRFFYEKTKEHDNFRNWMDSLKIVSIGYKTSELIRSYGLPIEFDAKAKTGREFADRFIPYLKGKKAKVIWATGTLSPNQLTKRVAEVANITRINLYKNTVPEDMDNHLLQKIKQGDYDMLVLASPSAFKNLYAMVESNDLRIVCIGHTTASAAKAHGITPLAVSNEPTSHGIAEAIVKYYKNNKLDESSHVKNE</sequence>
<comment type="pathway">
    <text evidence="1 9">Porphyrin-containing compound metabolism; protoporphyrin-IX biosynthesis; coproporphyrinogen-III from 5-aminolevulinate: step 3/4.</text>
</comment>
<dbReference type="PANTHER" id="PTHR38042:SF1">
    <property type="entry name" value="UROPORPHYRINOGEN-III SYNTHASE, CHLOROPLASTIC"/>
    <property type="match status" value="1"/>
</dbReference>
<evidence type="ECO:0000256" key="1">
    <source>
        <dbReference type="ARBA" id="ARBA00004772"/>
    </source>
</evidence>
<comment type="function">
    <text evidence="6 9">Catalyzes cyclization of the linear tetrapyrrole, hydroxymethylbilane, to the macrocyclic uroporphyrinogen III.</text>
</comment>
<dbReference type="InterPro" id="IPR036108">
    <property type="entry name" value="4pyrrol_syn_uPrphyn_synt_sf"/>
</dbReference>
<comment type="catalytic activity">
    <reaction evidence="8 9">
        <text>hydroxymethylbilane = uroporphyrinogen III + H2O</text>
        <dbReference type="Rhea" id="RHEA:18965"/>
        <dbReference type="ChEBI" id="CHEBI:15377"/>
        <dbReference type="ChEBI" id="CHEBI:57308"/>
        <dbReference type="ChEBI" id="CHEBI:57845"/>
        <dbReference type="EC" id="4.2.1.75"/>
    </reaction>
</comment>
<evidence type="ECO:0000256" key="2">
    <source>
        <dbReference type="ARBA" id="ARBA00008133"/>
    </source>
</evidence>
<evidence type="ECO:0000256" key="7">
    <source>
        <dbReference type="ARBA" id="ARBA00040167"/>
    </source>
</evidence>
<dbReference type="RefSeq" id="WP_142534346.1">
    <property type="nucleotide sequence ID" value="NZ_FXTB01000010.1"/>
</dbReference>
<dbReference type="OrthoDB" id="9815856at2"/>
<dbReference type="Proteomes" id="UP000319040">
    <property type="component" value="Unassembled WGS sequence"/>
</dbReference>
<organism evidence="11 12">
    <name type="scientific">Saccharicrinis carchari</name>
    <dbReference type="NCBI Taxonomy" id="1168039"/>
    <lineage>
        <taxon>Bacteria</taxon>
        <taxon>Pseudomonadati</taxon>
        <taxon>Bacteroidota</taxon>
        <taxon>Bacteroidia</taxon>
        <taxon>Marinilabiliales</taxon>
        <taxon>Marinilabiliaceae</taxon>
        <taxon>Saccharicrinis</taxon>
    </lineage>
</organism>
<name>A0A521EP16_SACCC</name>
<dbReference type="EMBL" id="FXTB01000010">
    <property type="protein sequence ID" value="SMO85669.1"/>
    <property type="molecule type" value="Genomic_DNA"/>
</dbReference>
<evidence type="ECO:0000256" key="8">
    <source>
        <dbReference type="ARBA" id="ARBA00048617"/>
    </source>
</evidence>
<gene>
    <name evidence="11" type="ORF">SAMN06265379_11020</name>
</gene>
<dbReference type="InterPro" id="IPR039793">
    <property type="entry name" value="UROS/Hem4"/>
</dbReference>
<evidence type="ECO:0000256" key="4">
    <source>
        <dbReference type="ARBA" id="ARBA00023239"/>
    </source>
</evidence>
<evidence type="ECO:0000259" key="10">
    <source>
        <dbReference type="Pfam" id="PF02602"/>
    </source>
</evidence>
<dbReference type="Gene3D" id="3.40.50.10090">
    <property type="match status" value="2"/>
</dbReference>
<dbReference type="CDD" id="cd06578">
    <property type="entry name" value="HemD"/>
    <property type="match status" value="1"/>
</dbReference>
<proteinExistence type="inferred from homology"/>
<dbReference type="GO" id="GO:0006780">
    <property type="term" value="P:uroporphyrinogen III biosynthetic process"/>
    <property type="evidence" value="ECO:0007669"/>
    <property type="project" value="UniProtKB-UniRule"/>
</dbReference>
<protein>
    <recommendedName>
        <fullName evidence="7 9">Uroporphyrinogen-III synthase</fullName>
        <ecNumber evidence="3 9">4.2.1.75</ecNumber>
    </recommendedName>
</protein>
<evidence type="ECO:0000256" key="3">
    <source>
        <dbReference type="ARBA" id="ARBA00013109"/>
    </source>
</evidence>
<dbReference type="PANTHER" id="PTHR38042">
    <property type="entry name" value="UROPORPHYRINOGEN-III SYNTHASE, CHLOROPLASTIC"/>
    <property type="match status" value="1"/>
</dbReference>
<dbReference type="GO" id="GO:0004852">
    <property type="term" value="F:uroporphyrinogen-III synthase activity"/>
    <property type="evidence" value="ECO:0007669"/>
    <property type="project" value="UniProtKB-UniRule"/>
</dbReference>